<feature type="compositionally biased region" description="Acidic residues" evidence="5">
    <location>
        <begin position="92"/>
        <end position="107"/>
    </location>
</feature>
<evidence type="ECO:0000256" key="3">
    <source>
        <dbReference type="ARBA" id="ARBA00022989"/>
    </source>
</evidence>
<keyword evidence="3" id="KW-1133">Transmembrane helix</keyword>
<dbReference type="Pfam" id="PF07738">
    <property type="entry name" value="Sad1_UNC"/>
    <property type="match status" value="1"/>
</dbReference>
<evidence type="ECO:0000256" key="5">
    <source>
        <dbReference type="SAM" id="MobiDB-lite"/>
    </source>
</evidence>
<dbReference type="AlphaFoldDB" id="A0A6A7A7J8"/>
<keyword evidence="8" id="KW-1185">Reference proteome</keyword>
<name>A0A6A7A7J8_9PLEO</name>
<protein>
    <recommendedName>
        <fullName evidence="6">SUN domain-containing protein</fullName>
    </recommendedName>
</protein>
<gene>
    <name evidence="7" type="ORF">CC86DRAFT_187433</name>
</gene>
<feature type="region of interest" description="Disordered" evidence="5">
    <location>
        <begin position="1"/>
        <end position="62"/>
    </location>
</feature>
<dbReference type="EMBL" id="MU006221">
    <property type="protein sequence ID" value="KAF2829271.1"/>
    <property type="molecule type" value="Genomic_DNA"/>
</dbReference>
<accession>A0A6A7A7J8</accession>
<feature type="region of interest" description="Disordered" evidence="5">
    <location>
        <begin position="243"/>
        <end position="301"/>
    </location>
</feature>
<feature type="region of interest" description="Disordered" evidence="5">
    <location>
        <begin position="80"/>
        <end position="230"/>
    </location>
</feature>
<dbReference type="GO" id="GO:0043495">
    <property type="term" value="F:protein-membrane adaptor activity"/>
    <property type="evidence" value="ECO:0007669"/>
    <property type="project" value="TreeGrafter"/>
</dbReference>
<feature type="compositionally biased region" description="Polar residues" evidence="5">
    <location>
        <begin position="18"/>
        <end position="39"/>
    </location>
</feature>
<dbReference type="Gene3D" id="2.60.120.260">
    <property type="entry name" value="Galactose-binding domain-like"/>
    <property type="match status" value="1"/>
</dbReference>
<evidence type="ECO:0000313" key="7">
    <source>
        <dbReference type="EMBL" id="KAF2829271.1"/>
    </source>
</evidence>
<feature type="compositionally biased region" description="Basic and acidic residues" evidence="5">
    <location>
        <begin position="193"/>
        <end position="204"/>
    </location>
</feature>
<dbReference type="PANTHER" id="PTHR12911:SF8">
    <property type="entry name" value="KLAROID PROTEIN-RELATED"/>
    <property type="match status" value="1"/>
</dbReference>
<evidence type="ECO:0000313" key="8">
    <source>
        <dbReference type="Proteomes" id="UP000799424"/>
    </source>
</evidence>
<keyword evidence="4" id="KW-0472">Membrane</keyword>
<sequence>MSRLGGKDATPATRRSARISQAGSVTGQSIVTTMTTNGTKSRKRGPLAKVTSRKSNTYGSSGRVGAAEALTLSATGFAQAFQDQRGGAVARDDDDDDEEDDDVDELGAETPRMSGALNGYHRGGSASLEPESPAQEAPRMLFEESDGITPSENDFPMSIGDTSKSFGPDHEAGMLARPSRMVPSRMDPSRSPSENRHTPLWEKNMRRRQQNHPNQGLPGPPLAEYQEEEEVEVEVQAEVQVVAEERRTRPAPASPARKAAIGQPANGVISSEQEHIRREGPPAPRGRSRQAPAQRLDDPQVVDEWHGNVEPDVKDENEWNWKKYITTAFWCILAFLVASQALRSIMSSKFPESGPTMASAVASRVAYQWDRLANFIQPPGGKTEQQEVDAFRAGDDNIMWNRLYKLNNKFDAEINSLNNTIKEFKHELPEFMIVRRHADGRREITDDFWHALIGKAHSKGSDPVWIDYLKSNEQKLRDFFGKSFDVDGASHWPEAVSRQEFVDTMSVHYKSIAAQVDEKISDAIKGQAAQIKSIAQAEVRQATVDSIRLRALAESNLVANYELTYRKTNYFSSGLGAHIVPTLTSATFLDNPRWYSRLARRVALVPLRNPPKSAMEKWEEPGDCWCAAPNPSMKGQSQLAVSLASSIFPEQVTIEHLPKDMMPGKKITNAPRTLEFWVETDQPAQYQYAHREGVCGSGPAGWTCLGSFTYNIHASNHQQTFDLDAQTSVPITKAMVRVTSNWGADHTCLYRVRLHGRDAVAEHQYNVRLNDPAE</sequence>
<evidence type="ECO:0000259" key="6">
    <source>
        <dbReference type="PROSITE" id="PS51469"/>
    </source>
</evidence>
<organism evidence="7 8">
    <name type="scientific">Ophiobolus disseminans</name>
    <dbReference type="NCBI Taxonomy" id="1469910"/>
    <lineage>
        <taxon>Eukaryota</taxon>
        <taxon>Fungi</taxon>
        <taxon>Dikarya</taxon>
        <taxon>Ascomycota</taxon>
        <taxon>Pezizomycotina</taxon>
        <taxon>Dothideomycetes</taxon>
        <taxon>Pleosporomycetidae</taxon>
        <taxon>Pleosporales</taxon>
        <taxon>Pleosporineae</taxon>
        <taxon>Phaeosphaeriaceae</taxon>
        <taxon>Ophiobolus</taxon>
    </lineage>
</organism>
<evidence type="ECO:0000256" key="4">
    <source>
        <dbReference type="ARBA" id="ARBA00023136"/>
    </source>
</evidence>
<proteinExistence type="predicted"/>
<dbReference type="OrthoDB" id="342281at2759"/>
<evidence type="ECO:0000256" key="1">
    <source>
        <dbReference type="ARBA" id="ARBA00004370"/>
    </source>
</evidence>
<dbReference type="Proteomes" id="UP000799424">
    <property type="component" value="Unassembled WGS sequence"/>
</dbReference>
<dbReference type="GO" id="GO:0034993">
    <property type="term" value="C:meiotic nuclear membrane microtubule tethering complex"/>
    <property type="evidence" value="ECO:0007669"/>
    <property type="project" value="TreeGrafter"/>
</dbReference>
<comment type="subcellular location">
    <subcellularLocation>
        <location evidence="1">Membrane</location>
    </subcellularLocation>
</comment>
<keyword evidence="2" id="KW-0812">Transmembrane</keyword>
<dbReference type="PANTHER" id="PTHR12911">
    <property type="entry name" value="SAD1/UNC-84-LIKE PROTEIN-RELATED"/>
    <property type="match status" value="1"/>
</dbReference>
<dbReference type="InterPro" id="IPR045119">
    <property type="entry name" value="SUN1-5"/>
</dbReference>
<dbReference type="InterPro" id="IPR012919">
    <property type="entry name" value="SUN_dom"/>
</dbReference>
<reference evidence="7" key="1">
    <citation type="journal article" date="2020" name="Stud. Mycol.">
        <title>101 Dothideomycetes genomes: a test case for predicting lifestyles and emergence of pathogens.</title>
        <authorList>
            <person name="Haridas S."/>
            <person name="Albert R."/>
            <person name="Binder M."/>
            <person name="Bloem J."/>
            <person name="Labutti K."/>
            <person name="Salamov A."/>
            <person name="Andreopoulos B."/>
            <person name="Baker S."/>
            <person name="Barry K."/>
            <person name="Bills G."/>
            <person name="Bluhm B."/>
            <person name="Cannon C."/>
            <person name="Castanera R."/>
            <person name="Culley D."/>
            <person name="Daum C."/>
            <person name="Ezra D."/>
            <person name="Gonzalez J."/>
            <person name="Henrissat B."/>
            <person name="Kuo A."/>
            <person name="Liang C."/>
            <person name="Lipzen A."/>
            <person name="Lutzoni F."/>
            <person name="Magnuson J."/>
            <person name="Mondo S."/>
            <person name="Nolan M."/>
            <person name="Ohm R."/>
            <person name="Pangilinan J."/>
            <person name="Park H.-J."/>
            <person name="Ramirez L."/>
            <person name="Alfaro M."/>
            <person name="Sun H."/>
            <person name="Tritt A."/>
            <person name="Yoshinaga Y."/>
            <person name="Zwiers L.-H."/>
            <person name="Turgeon B."/>
            <person name="Goodwin S."/>
            <person name="Spatafora J."/>
            <person name="Crous P."/>
            <person name="Grigoriev I."/>
        </authorList>
    </citation>
    <scope>NUCLEOTIDE SEQUENCE</scope>
    <source>
        <strain evidence="7">CBS 113818</strain>
    </source>
</reference>
<feature type="compositionally biased region" description="Low complexity" evidence="5">
    <location>
        <begin position="250"/>
        <end position="260"/>
    </location>
</feature>
<dbReference type="PROSITE" id="PS51469">
    <property type="entry name" value="SUN"/>
    <property type="match status" value="1"/>
</dbReference>
<feature type="domain" description="SUN" evidence="6">
    <location>
        <begin position="576"/>
        <end position="759"/>
    </location>
</feature>
<evidence type="ECO:0000256" key="2">
    <source>
        <dbReference type="ARBA" id="ARBA00022692"/>
    </source>
</evidence>